<evidence type="ECO:0000259" key="2">
    <source>
        <dbReference type="Pfam" id="PF13102"/>
    </source>
</evidence>
<dbReference type="Pfam" id="PF13102">
    <property type="entry name" value="Phage_int_SAM_5"/>
    <property type="match status" value="1"/>
</dbReference>
<evidence type="ECO:0000313" key="3">
    <source>
        <dbReference type="EMBL" id="EOS09660.1"/>
    </source>
</evidence>
<evidence type="ECO:0000313" key="4">
    <source>
        <dbReference type="Proteomes" id="UP000014212"/>
    </source>
</evidence>
<name>R9I8H7_BACUN</name>
<dbReference type="AlphaFoldDB" id="R9I8H7"/>
<accession>R9I8H7</accession>
<organism evidence="3 4">
    <name type="scientific">Bacteroides uniformis dnLKV2</name>
    <dbReference type="NCBI Taxonomy" id="1235787"/>
    <lineage>
        <taxon>Bacteria</taxon>
        <taxon>Pseudomonadati</taxon>
        <taxon>Bacteroidota</taxon>
        <taxon>Bacteroidia</taxon>
        <taxon>Bacteroidales</taxon>
        <taxon>Bacteroidaceae</taxon>
        <taxon>Bacteroides</taxon>
    </lineage>
</organism>
<comment type="caution">
    <text evidence="3">The sequence shown here is derived from an EMBL/GenBank/DDBJ whole genome shotgun (WGS) entry which is preliminary data.</text>
</comment>
<keyword evidence="1" id="KW-0238">DNA-binding</keyword>
<gene>
    <name evidence="3" type="ORF">C801_01199</name>
</gene>
<feature type="domain" description="Phage integrase SAM-like" evidence="2">
    <location>
        <begin position="44"/>
        <end position="146"/>
    </location>
</feature>
<dbReference type="PATRIC" id="fig|1235787.3.peg.1207"/>
<dbReference type="HOGENOM" id="CLU_1207888_0_0_10"/>
<dbReference type="InterPro" id="IPR025269">
    <property type="entry name" value="SAM-like_dom"/>
</dbReference>
<sequence length="229" mass="26290">MDNIKAQIIKHYQRLSDREAYVTAEMVRNAYQGIGTEYETLLGAFDKDNATFKKRVGTDRVIATYMSRVRARNHVAAFIKANYKRNDMSMIELTPDFIKEFAVFLATDRGLQNGSIWANCMWLKGVVMRAHYNGLVPRNPFAQFHISPNVKVLCTFKEIPVKGKLYSTMFNQSFSADGAVCSLKEDKEGRFDLKIDGVSHHSWFRCKKDEFMEALGLPTSRRQNRGLKL</sequence>
<reference evidence="3 4" key="1">
    <citation type="submission" date="2013-04" db="EMBL/GenBank/DDBJ databases">
        <title>The Genome Sequence of Bacteroides uniformis dnLKV2.</title>
        <authorList>
            <consortium name="The Broad Institute Genomics Platform"/>
            <consortium name="The Broad Institute Genome Sequencing Center for Infectious Disease"/>
            <person name="Earl A."/>
            <person name="Xavier R."/>
            <person name="Kuhn K."/>
            <person name="Stappenbeck T."/>
            <person name="Walker B."/>
            <person name="Young S."/>
            <person name="Zeng Q."/>
            <person name="Gargeya S."/>
            <person name="Fitzgerald M."/>
            <person name="Haas B."/>
            <person name="Abouelleil A."/>
            <person name="Allen A.W."/>
            <person name="Alvarado L."/>
            <person name="Arachchi H.M."/>
            <person name="Berlin A.M."/>
            <person name="Chapman S.B."/>
            <person name="Gainer-Dewar J."/>
            <person name="Goldberg J."/>
            <person name="Griggs A."/>
            <person name="Gujja S."/>
            <person name="Hansen M."/>
            <person name="Howarth C."/>
            <person name="Imamovic A."/>
            <person name="Ireland A."/>
            <person name="Larimer J."/>
            <person name="McCowan C."/>
            <person name="Murphy C."/>
            <person name="Pearson M."/>
            <person name="Poon T.W."/>
            <person name="Priest M."/>
            <person name="Roberts A."/>
            <person name="Saif S."/>
            <person name="Shea T."/>
            <person name="Sisk P."/>
            <person name="Sykes S."/>
            <person name="Wortman J."/>
            <person name="Nusbaum C."/>
            <person name="Birren B."/>
        </authorList>
    </citation>
    <scope>NUCLEOTIDE SEQUENCE [LARGE SCALE GENOMIC DNA]</scope>
    <source>
        <strain evidence="4">dnLKV2</strain>
    </source>
</reference>
<dbReference type="EMBL" id="ASSO01000006">
    <property type="protein sequence ID" value="EOS09660.1"/>
    <property type="molecule type" value="Genomic_DNA"/>
</dbReference>
<evidence type="ECO:0000256" key="1">
    <source>
        <dbReference type="ARBA" id="ARBA00023125"/>
    </source>
</evidence>
<dbReference type="Proteomes" id="UP000014212">
    <property type="component" value="Unassembled WGS sequence"/>
</dbReference>
<protein>
    <recommendedName>
        <fullName evidence="2">Phage integrase SAM-like domain-containing protein</fullName>
    </recommendedName>
</protein>
<proteinExistence type="predicted"/>
<dbReference type="GO" id="GO:0003677">
    <property type="term" value="F:DNA binding"/>
    <property type="evidence" value="ECO:0007669"/>
    <property type="project" value="UniProtKB-KW"/>
</dbReference>
<dbReference type="Gene3D" id="1.10.150.130">
    <property type="match status" value="1"/>
</dbReference>
<dbReference type="InterPro" id="IPR010998">
    <property type="entry name" value="Integrase_recombinase_N"/>
</dbReference>